<accession>A0A0S3S7L4</accession>
<feature type="transmembrane region" description="Helical" evidence="1">
    <location>
        <begin position="76"/>
        <end position="94"/>
    </location>
</feature>
<evidence type="ECO:0000259" key="2">
    <source>
        <dbReference type="Pfam" id="PF01593"/>
    </source>
</evidence>
<dbReference type="InterPro" id="IPR036188">
    <property type="entry name" value="FAD/NAD-bd_sf"/>
</dbReference>
<dbReference type="Proteomes" id="UP000291084">
    <property type="component" value="Chromosome 5"/>
</dbReference>
<protein>
    <recommendedName>
        <fullName evidence="2">Amine oxidase domain-containing protein</fullName>
    </recommendedName>
</protein>
<gene>
    <name evidence="3" type="primary">Vigan.05G246200</name>
    <name evidence="3" type="ORF">VIGAN_05246200</name>
</gene>
<feature type="domain" description="Amine oxidase" evidence="2">
    <location>
        <begin position="36"/>
        <end position="66"/>
    </location>
</feature>
<organism evidence="3 4">
    <name type="scientific">Vigna angularis var. angularis</name>
    <dbReference type="NCBI Taxonomy" id="157739"/>
    <lineage>
        <taxon>Eukaryota</taxon>
        <taxon>Viridiplantae</taxon>
        <taxon>Streptophyta</taxon>
        <taxon>Embryophyta</taxon>
        <taxon>Tracheophyta</taxon>
        <taxon>Spermatophyta</taxon>
        <taxon>Magnoliopsida</taxon>
        <taxon>eudicotyledons</taxon>
        <taxon>Gunneridae</taxon>
        <taxon>Pentapetalae</taxon>
        <taxon>rosids</taxon>
        <taxon>fabids</taxon>
        <taxon>Fabales</taxon>
        <taxon>Fabaceae</taxon>
        <taxon>Papilionoideae</taxon>
        <taxon>50 kb inversion clade</taxon>
        <taxon>NPAAA clade</taxon>
        <taxon>indigoferoid/millettioid clade</taxon>
        <taxon>Phaseoleae</taxon>
        <taxon>Vigna</taxon>
    </lineage>
</organism>
<dbReference type="AlphaFoldDB" id="A0A0S3S7L4"/>
<keyword evidence="4" id="KW-1185">Reference proteome</keyword>
<reference evidence="3 4" key="1">
    <citation type="journal article" date="2015" name="Sci. Rep.">
        <title>The power of single molecule real-time sequencing technology in the de novo assembly of a eukaryotic genome.</title>
        <authorList>
            <person name="Sakai H."/>
            <person name="Naito K."/>
            <person name="Ogiso-Tanaka E."/>
            <person name="Takahashi Y."/>
            <person name="Iseki K."/>
            <person name="Muto C."/>
            <person name="Satou K."/>
            <person name="Teruya K."/>
            <person name="Shiroma A."/>
            <person name="Shimoji M."/>
            <person name="Hirano T."/>
            <person name="Itoh T."/>
            <person name="Kaga A."/>
            <person name="Tomooka N."/>
        </authorList>
    </citation>
    <scope>NUCLEOTIDE SEQUENCE [LARGE SCALE GENOMIC DNA]</scope>
    <source>
        <strain evidence="4">cv. Shumari</strain>
    </source>
</reference>
<evidence type="ECO:0000313" key="3">
    <source>
        <dbReference type="EMBL" id="BAT88836.1"/>
    </source>
</evidence>
<dbReference type="Gene3D" id="3.50.50.60">
    <property type="entry name" value="FAD/NAD(P)-binding domain"/>
    <property type="match status" value="1"/>
</dbReference>
<keyword evidence="1" id="KW-0472">Membrane</keyword>
<sequence>METMFLYEVSLQTLLQDEFISVSLVGLCMFQISARLAGFSAAKYLVDAGHKPMLLEARDILGGKVFLLINPFVNKLSLFTTFVPHFSVLFNYLIRLLHGKMRRLV</sequence>
<dbReference type="Pfam" id="PF01593">
    <property type="entry name" value="Amino_oxidase"/>
    <property type="match status" value="1"/>
</dbReference>
<name>A0A0S3S7L4_PHAAN</name>
<keyword evidence="1" id="KW-0812">Transmembrane</keyword>
<dbReference type="GO" id="GO:0016491">
    <property type="term" value="F:oxidoreductase activity"/>
    <property type="evidence" value="ECO:0007669"/>
    <property type="project" value="InterPro"/>
</dbReference>
<dbReference type="SUPFAM" id="SSF51905">
    <property type="entry name" value="FAD/NAD(P)-binding domain"/>
    <property type="match status" value="1"/>
</dbReference>
<dbReference type="InterPro" id="IPR002937">
    <property type="entry name" value="Amino_oxidase"/>
</dbReference>
<proteinExistence type="predicted"/>
<evidence type="ECO:0000256" key="1">
    <source>
        <dbReference type="SAM" id="Phobius"/>
    </source>
</evidence>
<evidence type="ECO:0000313" key="4">
    <source>
        <dbReference type="Proteomes" id="UP000291084"/>
    </source>
</evidence>
<dbReference type="EMBL" id="AP015038">
    <property type="protein sequence ID" value="BAT88836.1"/>
    <property type="molecule type" value="Genomic_DNA"/>
</dbReference>
<keyword evidence="1" id="KW-1133">Transmembrane helix</keyword>